<evidence type="ECO:0000313" key="2">
    <source>
        <dbReference type="Proteomes" id="UP000234345"/>
    </source>
</evidence>
<gene>
    <name evidence="1" type="ORF">XFF6991_490008</name>
</gene>
<sequence>MAAQAAVDRGERRVSSPVITFEDLRRLCAPAGPAPRASTVVRWARDQGIRYRYDGRGGIWTTVDALNAALGLHSAQGDTTNTMELI</sequence>
<reference evidence="1 2" key="1">
    <citation type="submission" date="2017-10" db="EMBL/GenBank/DDBJ databases">
        <authorList>
            <person name="Regsiter A."/>
            <person name="William W."/>
        </authorList>
    </citation>
    <scope>NUCLEOTIDE SEQUENCE [LARGE SCALE GENOMIC DNA]</scope>
    <source>
        <strain evidence="1 2">CFBP6991</strain>
    </source>
</reference>
<organism evidence="1 2">
    <name type="scientific">Xanthomonas campestris pv. phaseoli</name>
    <dbReference type="NCBI Taxonomy" id="317013"/>
    <lineage>
        <taxon>Bacteria</taxon>
        <taxon>Pseudomonadati</taxon>
        <taxon>Pseudomonadota</taxon>
        <taxon>Gammaproteobacteria</taxon>
        <taxon>Lysobacterales</taxon>
        <taxon>Lysobacteraceae</taxon>
        <taxon>Xanthomonas</taxon>
    </lineage>
</organism>
<dbReference type="RefSeq" id="WP_425510800.1">
    <property type="nucleotide sequence ID" value="NZ_OCZC01000076.1"/>
</dbReference>
<accession>A0A7Z7J4Z0</accession>
<dbReference type="Proteomes" id="UP000234345">
    <property type="component" value="Unassembled WGS sequence"/>
</dbReference>
<comment type="caution">
    <text evidence="1">The sequence shown here is derived from an EMBL/GenBank/DDBJ whole genome shotgun (WGS) entry which is preliminary data.</text>
</comment>
<evidence type="ECO:0000313" key="1">
    <source>
        <dbReference type="EMBL" id="SOO25828.1"/>
    </source>
</evidence>
<dbReference type="AlphaFoldDB" id="A0A7Z7J4Z0"/>
<protein>
    <submittedName>
        <fullName evidence="1">Uncharacterized protein</fullName>
    </submittedName>
</protein>
<dbReference type="EMBL" id="OCZC01000076">
    <property type="protein sequence ID" value="SOO25828.1"/>
    <property type="molecule type" value="Genomic_DNA"/>
</dbReference>
<proteinExistence type="predicted"/>
<name>A0A7Z7J4Z0_XANCH</name>